<evidence type="ECO:0000313" key="2">
    <source>
        <dbReference type="EMBL" id="MDI6105724.1"/>
    </source>
</evidence>
<dbReference type="CDD" id="cd23399">
    <property type="entry name" value="beta-trefoil_ABD_ABFB"/>
    <property type="match status" value="1"/>
</dbReference>
<dbReference type="InterPro" id="IPR050727">
    <property type="entry name" value="GH43_arabinanases"/>
</dbReference>
<sequence>MASFTESPSGIGNDYGLHLSVSPDGLSWMPLNQNNPIMTPAAGARGLRDPFILRKQDGTFEIIATDQRGQVFSDRSQYVHVWDSPDLRTFTYRHLKLHEFATHTWAPEAFWDSSRRQYAIMYSANVNGRDAFYVNYTTDFVNVSAPQLFFDPGFNVLDGTMHLGKDMNYLYYKSFADGRLYGARSATLEPGSFDRGTYTSGLIQGGAIEAPIVNKADNSSTWYLWGDSFVPVNGEFYVWRSNDIGGDNWTPLSKKDYNQPLNSKHSSIASITATEMTQLINRWGTPAWNRIKSYNLPDSYIRHANHVGRIDPYPFDPYPDSQWRLVPGLADPNAVSFQSVNFPNQYLRSRGGPVVLAVDDNSAAFKADATFARVPGLADSGWTSFRSIVDPARYLRHVNNILRVDPIGGGVTERQDATFSIVY</sequence>
<name>A0ABT6X1C5_9ACTN</name>
<comment type="caution">
    <text evidence="2">The sequence shown here is derived from an EMBL/GenBank/DDBJ whole genome shotgun (WGS) entry which is preliminary data.</text>
</comment>
<gene>
    <name evidence="2" type="ORF">QLQ12_44815</name>
</gene>
<dbReference type="InterPro" id="IPR007934">
    <property type="entry name" value="AbfB_ABD"/>
</dbReference>
<dbReference type="Gene3D" id="2.115.10.20">
    <property type="entry name" value="Glycosyl hydrolase domain, family 43"/>
    <property type="match status" value="1"/>
</dbReference>
<dbReference type="GO" id="GO:0016787">
    <property type="term" value="F:hydrolase activity"/>
    <property type="evidence" value="ECO:0007669"/>
    <property type="project" value="UniProtKB-KW"/>
</dbReference>
<protein>
    <submittedName>
        <fullName evidence="2">Glycoside hydrolase family 43 protein</fullName>
    </submittedName>
</protein>
<dbReference type="Pfam" id="PF05270">
    <property type="entry name" value="AbfB"/>
    <property type="match status" value="1"/>
</dbReference>
<feature type="domain" description="Alpha-L-arabinofuranosidase B arabinose-binding" evidence="1">
    <location>
        <begin position="290"/>
        <end position="421"/>
    </location>
</feature>
<dbReference type="SUPFAM" id="SSF75005">
    <property type="entry name" value="Arabinanase/levansucrase/invertase"/>
    <property type="match status" value="1"/>
</dbReference>
<dbReference type="SUPFAM" id="SSF110221">
    <property type="entry name" value="AbfB domain"/>
    <property type="match status" value="1"/>
</dbReference>
<evidence type="ECO:0000259" key="1">
    <source>
        <dbReference type="Pfam" id="PF05270"/>
    </source>
</evidence>
<dbReference type="InterPro" id="IPR023296">
    <property type="entry name" value="Glyco_hydro_beta-prop_sf"/>
</dbReference>
<dbReference type="CDD" id="cd08983">
    <property type="entry name" value="GH43_Bt3655-like"/>
    <property type="match status" value="1"/>
</dbReference>
<accession>A0ABT6X1C5</accession>
<dbReference type="PANTHER" id="PTHR43301">
    <property type="entry name" value="ARABINAN ENDO-1,5-ALPHA-L-ARABINOSIDASE"/>
    <property type="match status" value="1"/>
</dbReference>
<reference evidence="2 3" key="1">
    <citation type="submission" date="2023-05" db="EMBL/GenBank/DDBJ databases">
        <title>Actinoplanes sp. NEAU-A12 genome sequencing.</title>
        <authorList>
            <person name="Wang Z.-S."/>
        </authorList>
    </citation>
    <scope>NUCLEOTIDE SEQUENCE [LARGE SCALE GENOMIC DNA]</scope>
    <source>
        <strain evidence="2 3">NEAU-A12</strain>
    </source>
</reference>
<dbReference type="Gene3D" id="2.80.10.50">
    <property type="match status" value="1"/>
</dbReference>
<proteinExistence type="predicted"/>
<evidence type="ECO:0000313" key="3">
    <source>
        <dbReference type="Proteomes" id="UP001241758"/>
    </source>
</evidence>
<dbReference type="EMBL" id="JASCTH010000052">
    <property type="protein sequence ID" value="MDI6105724.1"/>
    <property type="molecule type" value="Genomic_DNA"/>
</dbReference>
<dbReference type="Proteomes" id="UP001241758">
    <property type="component" value="Unassembled WGS sequence"/>
</dbReference>
<dbReference type="PANTHER" id="PTHR43301:SF3">
    <property type="entry name" value="ARABINAN ENDO-1,5-ALPHA-L-ARABINOSIDASE A-RELATED"/>
    <property type="match status" value="1"/>
</dbReference>
<dbReference type="InterPro" id="IPR036195">
    <property type="entry name" value="AbfB_ABD_sf"/>
</dbReference>
<keyword evidence="2" id="KW-0378">Hydrolase</keyword>
<organism evidence="2 3">
    <name type="scientific">Actinoplanes sandaracinus</name>
    <dbReference type="NCBI Taxonomy" id="3045177"/>
    <lineage>
        <taxon>Bacteria</taxon>
        <taxon>Bacillati</taxon>
        <taxon>Actinomycetota</taxon>
        <taxon>Actinomycetes</taxon>
        <taxon>Micromonosporales</taxon>
        <taxon>Micromonosporaceae</taxon>
        <taxon>Actinoplanes</taxon>
    </lineage>
</organism>
<dbReference type="RefSeq" id="WP_282767190.1">
    <property type="nucleotide sequence ID" value="NZ_JASCTH010000052.1"/>
</dbReference>
<keyword evidence="3" id="KW-1185">Reference proteome</keyword>